<organism evidence="2 3">
    <name type="scientific">Mycena pura</name>
    <dbReference type="NCBI Taxonomy" id="153505"/>
    <lineage>
        <taxon>Eukaryota</taxon>
        <taxon>Fungi</taxon>
        <taxon>Dikarya</taxon>
        <taxon>Basidiomycota</taxon>
        <taxon>Agaricomycotina</taxon>
        <taxon>Agaricomycetes</taxon>
        <taxon>Agaricomycetidae</taxon>
        <taxon>Agaricales</taxon>
        <taxon>Marasmiineae</taxon>
        <taxon>Mycenaceae</taxon>
        <taxon>Mycena</taxon>
    </lineage>
</organism>
<evidence type="ECO:0000256" key="1">
    <source>
        <dbReference type="SAM" id="MobiDB-lite"/>
    </source>
</evidence>
<feature type="compositionally biased region" description="Basic and acidic residues" evidence="1">
    <location>
        <begin position="146"/>
        <end position="182"/>
    </location>
</feature>
<feature type="compositionally biased region" description="Basic and acidic residues" evidence="1">
    <location>
        <begin position="190"/>
        <end position="207"/>
    </location>
</feature>
<evidence type="ECO:0000313" key="3">
    <source>
        <dbReference type="Proteomes" id="UP001219525"/>
    </source>
</evidence>
<reference evidence="2" key="1">
    <citation type="submission" date="2023-03" db="EMBL/GenBank/DDBJ databases">
        <title>Massive genome expansion in bonnet fungi (Mycena s.s.) driven by repeated elements and novel gene families across ecological guilds.</title>
        <authorList>
            <consortium name="Lawrence Berkeley National Laboratory"/>
            <person name="Harder C.B."/>
            <person name="Miyauchi S."/>
            <person name="Viragh M."/>
            <person name="Kuo A."/>
            <person name="Thoen E."/>
            <person name="Andreopoulos B."/>
            <person name="Lu D."/>
            <person name="Skrede I."/>
            <person name="Drula E."/>
            <person name="Henrissat B."/>
            <person name="Morin E."/>
            <person name="Kohler A."/>
            <person name="Barry K."/>
            <person name="LaButti K."/>
            <person name="Morin E."/>
            <person name="Salamov A."/>
            <person name="Lipzen A."/>
            <person name="Mereny Z."/>
            <person name="Hegedus B."/>
            <person name="Baldrian P."/>
            <person name="Stursova M."/>
            <person name="Weitz H."/>
            <person name="Taylor A."/>
            <person name="Grigoriev I.V."/>
            <person name="Nagy L.G."/>
            <person name="Martin F."/>
            <person name="Kauserud H."/>
        </authorList>
    </citation>
    <scope>NUCLEOTIDE SEQUENCE</scope>
    <source>
        <strain evidence="2">9144</strain>
    </source>
</reference>
<feature type="compositionally biased region" description="Gly residues" evidence="1">
    <location>
        <begin position="211"/>
        <end position="220"/>
    </location>
</feature>
<evidence type="ECO:0000313" key="2">
    <source>
        <dbReference type="EMBL" id="KAJ7197950.1"/>
    </source>
</evidence>
<feature type="compositionally biased region" description="Basic and acidic residues" evidence="1">
    <location>
        <begin position="221"/>
        <end position="257"/>
    </location>
</feature>
<proteinExistence type="predicted"/>
<dbReference type="Proteomes" id="UP001219525">
    <property type="component" value="Unassembled WGS sequence"/>
</dbReference>
<name>A0AAD6UZ30_9AGAR</name>
<dbReference type="AlphaFoldDB" id="A0AAD6UZ30"/>
<feature type="region of interest" description="Disordered" evidence="1">
    <location>
        <begin position="138"/>
        <end position="269"/>
    </location>
</feature>
<feature type="region of interest" description="Disordered" evidence="1">
    <location>
        <begin position="113"/>
        <end position="132"/>
    </location>
</feature>
<comment type="caution">
    <text evidence="2">The sequence shown here is derived from an EMBL/GenBank/DDBJ whole genome shotgun (WGS) entry which is preliminary data.</text>
</comment>
<gene>
    <name evidence="2" type="ORF">GGX14DRAFT_402269</name>
</gene>
<accession>A0AAD6UZ30</accession>
<dbReference type="EMBL" id="JARJCW010000075">
    <property type="protein sequence ID" value="KAJ7197950.1"/>
    <property type="molecule type" value="Genomic_DNA"/>
</dbReference>
<sequence length="269" mass="29584">MAGPIWEEWHGPIRLDVQRPAWAAKLESLFKIRTNEGVENVIASLQAVKNRAVTDLLWTAHAISRSLVGSIEWTEPLRDLLEVLQHERSKPLGVDNIDTLKSNGETSLERALRAVQRHRVAREPRDDDHDDALDAGQRAQRHVHEKGHGHERGRPGKVRAPDDEREDGHREGGDPREDEDRGAAGGGDGGEERAGRDGGRARGKGEDGEVVEGGGGGGGDVHPETEVDYAAYKDEERTQKGTPDRHWLSDLRQRAQVERPGISGSIVAP</sequence>
<protein>
    <submittedName>
        <fullName evidence="2">Uncharacterized protein</fullName>
    </submittedName>
</protein>
<keyword evidence="3" id="KW-1185">Reference proteome</keyword>